<evidence type="ECO:0000313" key="1">
    <source>
        <dbReference type="EMBL" id="MFF3568647.1"/>
    </source>
</evidence>
<dbReference type="EMBL" id="JBIAQY010000004">
    <property type="protein sequence ID" value="MFF3568647.1"/>
    <property type="molecule type" value="Genomic_DNA"/>
</dbReference>
<sequence>MTGSSPPGPDWRAPSPPVR</sequence>
<name>A0ABW6RX93_9NOCA</name>
<protein>
    <submittedName>
        <fullName evidence="1">EspF repeat-containing protein</fullName>
    </submittedName>
</protein>
<comment type="caution">
    <text evidence="1">The sequence shown here is derived from an EMBL/GenBank/DDBJ whole genome shotgun (WGS) entry which is preliminary data.</text>
</comment>
<accession>A0ABW6RX93</accession>
<gene>
    <name evidence="1" type="ORF">ACFYXQ_12830</name>
</gene>
<reference evidence="1 2" key="1">
    <citation type="submission" date="2024-10" db="EMBL/GenBank/DDBJ databases">
        <title>The Natural Products Discovery Center: Release of the First 8490 Sequenced Strains for Exploring Actinobacteria Biosynthetic Diversity.</title>
        <authorList>
            <person name="Kalkreuter E."/>
            <person name="Kautsar S.A."/>
            <person name="Yang D."/>
            <person name="Bader C.D."/>
            <person name="Teijaro C.N."/>
            <person name="Fluegel L."/>
            <person name="Davis C.M."/>
            <person name="Simpson J.R."/>
            <person name="Lauterbach L."/>
            <person name="Steele A.D."/>
            <person name="Gui C."/>
            <person name="Meng S."/>
            <person name="Li G."/>
            <person name="Viehrig K."/>
            <person name="Ye F."/>
            <person name="Su P."/>
            <person name="Kiefer A.F."/>
            <person name="Nichols A."/>
            <person name="Cepeda A.J."/>
            <person name="Yan W."/>
            <person name="Fan B."/>
            <person name="Jiang Y."/>
            <person name="Adhikari A."/>
            <person name="Zheng C.-J."/>
            <person name="Schuster L."/>
            <person name="Cowan T.M."/>
            <person name="Smanski M.J."/>
            <person name="Chevrette M.G."/>
            <person name="De Carvalho L.P.S."/>
            <person name="Shen B."/>
        </authorList>
    </citation>
    <scope>NUCLEOTIDE SEQUENCE [LARGE SCALE GENOMIC DNA]</scope>
    <source>
        <strain evidence="1 2">NPDC002593</strain>
    </source>
</reference>
<organism evidence="1 2">
    <name type="scientific">Nocardia jiangxiensis</name>
    <dbReference type="NCBI Taxonomy" id="282685"/>
    <lineage>
        <taxon>Bacteria</taxon>
        <taxon>Bacillati</taxon>
        <taxon>Actinomycetota</taxon>
        <taxon>Actinomycetes</taxon>
        <taxon>Mycobacteriales</taxon>
        <taxon>Nocardiaceae</taxon>
        <taxon>Nocardia</taxon>
    </lineage>
</organism>
<dbReference type="InterPro" id="IPR006891">
    <property type="entry name" value="T3SS_EspF"/>
</dbReference>
<dbReference type="Proteomes" id="UP001601992">
    <property type="component" value="Unassembled WGS sequence"/>
</dbReference>
<dbReference type="Pfam" id="PF04806">
    <property type="entry name" value="EspF"/>
    <property type="match status" value="1"/>
</dbReference>
<evidence type="ECO:0000313" key="2">
    <source>
        <dbReference type="Proteomes" id="UP001601992"/>
    </source>
</evidence>
<proteinExistence type="predicted"/>
<dbReference type="RefSeq" id="WP_369690295.1">
    <property type="nucleotide sequence ID" value="NZ_JBIAQY010000004.1"/>
</dbReference>
<keyword evidence="2" id="KW-1185">Reference proteome</keyword>